<keyword evidence="4" id="KW-1185">Reference proteome</keyword>
<dbReference type="InterPro" id="IPR003115">
    <property type="entry name" value="ParB_N"/>
</dbReference>
<feature type="compositionally biased region" description="Polar residues" evidence="1">
    <location>
        <begin position="141"/>
        <end position="150"/>
    </location>
</feature>
<feature type="compositionally biased region" description="Polar residues" evidence="1">
    <location>
        <begin position="1"/>
        <end position="11"/>
    </location>
</feature>
<dbReference type="SMART" id="SM00470">
    <property type="entry name" value="ParB"/>
    <property type="match status" value="1"/>
</dbReference>
<comment type="caution">
    <text evidence="3">The sequence shown here is derived from an EMBL/GenBank/DDBJ whole genome shotgun (WGS) entry which is preliminary data.</text>
</comment>
<organism evidence="3 4">
    <name type="scientific">Pseudonocardia alaniniphila</name>
    <dbReference type="NCBI Taxonomy" id="75291"/>
    <lineage>
        <taxon>Bacteria</taxon>
        <taxon>Bacillati</taxon>
        <taxon>Actinomycetota</taxon>
        <taxon>Actinomycetes</taxon>
        <taxon>Pseudonocardiales</taxon>
        <taxon>Pseudonocardiaceae</taxon>
        <taxon>Pseudonocardia</taxon>
    </lineage>
</organism>
<feature type="region of interest" description="Disordered" evidence="1">
    <location>
        <begin position="130"/>
        <end position="150"/>
    </location>
</feature>
<dbReference type="Proteomes" id="UP001299970">
    <property type="component" value="Unassembled WGS sequence"/>
</dbReference>
<feature type="domain" description="ParB-like N-terminal" evidence="2">
    <location>
        <begin position="32"/>
        <end position="129"/>
    </location>
</feature>
<evidence type="ECO:0000313" key="4">
    <source>
        <dbReference type="Proteomes" id="UP001299970"/>
    </source>
</evidence>
<sequence>MTDPQLDQNEINADPTVELNPSDSDFQLGELLETDPRELIIGPNIRGSVVLDQGFVRSVRERGVREPIHVRRRADDGALVVRKGKRRTLAAVEAGLDRVRVLIDPDTDPGEYDRRGQIERIVDQLEENLHRAGNPRRRRCQPTSSSSTWA</sequence>
<gene>
    <name evidence="3" type="ORF">MMF94_36885</name>
</gene>
<evidence type="ECO:0000256" key="1">
    <source>
        <dbReference type="SAM" id="MobiDB-lite"/>
    </source>
</evidence>
<dbReference type="EMBL" id="JAKXMK010000041">
    <property type="protein sequence ID" value="MCH6171303.1"/>
    <property type="molecule type" value="Genomic_DNA"/>
</dbReference>
<name>A0ABS9TRW6_9PSEU</name>
<proteinExistence type="predicted"/>
<dbReference type="Gene3D" id="3.90.1530.10">
    <property type="entry name" value="Conserved hypothetical protein from pyrococcus furiosus pfu- 392566-001, ParB domain"/>
    <property type="match status" value="1"/>
</dbReference>
<evidence type="ECO:0000313" key="3">
    <source>
        <dbReference type="EMBL" id="MCH6171303.1"/>
    </source>
</evidence>
<feature type="region of interest" description="Disordered" evidence="1">
    <location>
        <begin position="1"/>
        <end position="23"/>
    </location>
</feature>
<evidence type="ECO:0000259" key="2">
    <source>
        <dbReference type="SMART" id="SM00470"/>
    </source>
</evidence>
<dbReference type="SUPFAM" id="SSF110849">
    <property type="entry name" value="ParB/Sulfiredoxin"/>
    <property type="match status" value="1"/>
</dbReference>
<protein>
    <submittedName>
        <fullName evidence="3">ParB N-terminal domain-containing protein</fullName>
    </submittedName>
</protein>
<dbReference type="InterPro" id="IPR036086">
    <property type="entry name" value="ParB/Sulfiredoxin_sf"/>
</dbReference>
<dbReference type="RefSeq" id="WP_241042109.1">
    <property type="nucleotide sequence ID" value="NZ_BAAAJF010000010.1"/>
</dbReference>
<reference evidence="3 4" key="1">
    <citation type="submission" date="2022-03" db="EMBL/GenBank/DDBJ databases">
        <title>Pseudonocardia alaer sp. nov., a novel actinomycete isolated from reed forest soil.</title>
        <authorList>
            <person name="Wang L."/>
        </authorList>
    </citation>
    <scope>NUCLEOTIDE SEQUENCE [LARGE SCALE GENOMIC DNA]</scope>
    <source>
        <strain evidence="3 4">Y-16303</strain>
    </source>
</reference>
<accession>A0ABS9TRW6</accession>